<feature type="region of interest" description="Disordered" evidence="1">
    <location>
        <begin position="144"/>
        <end position="183"/>
    </location>
</feature>
<organism evidence="8 9">
    <name type="scientific">Phytophthora cactorum</name>
    <dbReference type="NCBI Taxonomy" id="29920"/>
    <lineage>
        <taxon>Eukaryota</taxon>
        <taxon>Sar</taxon>
        <taxon>Stramenopiles</taxon>
        <taxon>Oomycota</taxon>
        <taxon>Peronosporomycetes</taxon>
        <taxon>Peronosporales</taxon>
        <taxon>Peronosporaceae</taxon>
        <taxon>Phytophthora</taxon>
    </lineage>
</organism>
<dbReference type="Proteomes" id="UP000736787">
    <property type="component" value="Unassembled WGS sequence"/>
</dbReference>
<evidence type="ECO:0000313" key="7">
    <source>
        <dbReference type="EMBL" id="KAG6958915.1"/>
    </source>
</evidence>
<proteinExistence type="predicted"/>
<evidence type="ECO:0000313" key="8">
    <source>
        <dbReference type="EMBL" id="RAW33560.1"/>
    </source>
</evidence>
<reference evidence="2" key="2">
    <citation type="submission" date="2018-10" db="EMBL/GenBank/DDBJ databases">
        <title>Effector identification in a new, highly contiguous assembly of the strawberry crown rot pathogen Phytophthora cactorum.</title>
        <authorList>
            <person name="Armitage A.D."/>
            <person name="Nellist C.F."/>
            <person name="Bates H."/>
            <person name="Vickerstaff R.J."/>
            <person name="Harrison R.J."/>
        </authorList>
    </citation>
    <scope>NUCLEOTIDE SEQUENCE</scope>
    <source>
        <strain evidence="2">15-7</strain>
        <strain evidence="3">4032</strain>
        <strain evidence="4">4040</strain>
        <strain evidence="5">P415</strain>
        <strain evidence="6">P421</strain>
    </source>
</reference>
<protein>
    <submittedName>
        <fullName evidence="8">Uncharacterized protein</fullName>
    </submittedName>
</protein>
<accession>A0A329SA83</accession>
<evidence type="ECO:0000313" key="4">
    <source>
        <dbReference type="EMBL" id="KAG2949625.1"/>
    </source>
</evidence>
<name>A0A329SA83_9STRA</name>
<sequence length="223" mass="24377">MDPATQLRHQRSGPITAALTRGSSTRQQATLVLSGANADASQYFSIETRLELKARLTKLQFQLHQLLVQAKLAWMRCFAEPRTSATHAAALQMVQLGEGLTASLSRAFDLAAGTATAPLSAYQALVKRVESEVAAFQNLVTSVAHGSYPHPDDQTDEDEEDACKEEESSEKDAQNKPMTYLNRPMNVDLPSMQTYCKHVAPPYSSYLPNNAAKKVAAAKKRVV</sequence>
<dbReference type="EMBL" id="RCMK01000086">
    <property type="protein sequence ID" value="KAG2949625.1"/>
    <property type="molecule type" value="Genomic_DNA"/>
</dbReference>
<comment type="caution">
    <text evidence="8">The sequence shown here is derived from an EMBL/GenBank/DDBJ whole genome shotgun (WGS) entry which is preliminary data.</text>
</comment>
<reference evidence="7" key="3">
    <citation type="submission" date="2021-01" db="EMBL/GenBank/DDBJ databases">
        <title>Phytophthora aleatoria, a newly-described species from Pinus radiata is distinct from Phytophthora cactorum isolates based on comparative genomics.</title>
        <authorList>
            <person name="Mcdougal R."/>
            <person name="Panda P."/>
            <person name="Williams N."/>
            <person name="Studholme D.J."/>
        </authorList>
    </citation>
    <scope>NUCLEOTIDE SEQUENCE</scope>
    <source>
        <strain evidence="7">NZFS 3830</strain>
    </source>
</reference>
<evidence type="ECO:0000313" key="9">
    <source>
        <dbReference type="Proteomes" id="UP000251314"/>
    </source>
</evidence>
<reference evidence="8 9" key="1">
    <citation type="submission" date="2018-01" db="EMBL/GenBank/DDBJ databases">
        <title>Draft genome of the strawberry crown rot pathogen Phytophthora cactorum.</title>
        <authorList>
            <person name="Armitage A.D."/>
            <person name="Lysoe E."/>
            <person name="Nellist C.F."/>
            <person name="Harrison R.J."/>
            <person name="Brurberg M.B."/>
        </authorList>
    </citation>
    <scope>NUCLEOTIDE SEQUENCE [LARGE SCALE GENOMIC DNA]</scope>
    <source>
        <strain evidence="8 9">10300</strain>
    </source>
</reference>
<dbReference type="Proteomes" id="UP000688947">
    <property type="component" value="Unassembled WGS sequence"/>
</dbReference>
<evidence type="ECO:0000256" key="1">
    <source>
        <dbReference type="SAM" id="MobiDB-lite"/>
    </source>
</evidence>
<evidence type="ECO:0000313" key="5">
    <source>
        <dbReference type="EMBL" id="KAG2974636.1"/>
    </source>
</evidence>
<dbReference type="EMBL" id="JAENGZ010000460">
    <property type="protein sequence ID" value="KAG6958915.1"/>
    <property type="molecule type" value="Genomic_DNA"/>
</dbReference>
<dbReference type="EMBL" id="RCML01000523">
    <property type="protein sequence ID" value="KAG2974636.1"/>
    <property type="molecule type" value="Genomic_DNA"/>
</dbReference>
<dbReference type="Proteomes" id="UP000760860">
    <property type="component" value="Unassembled WGS sequence"/>
</dbReference>
<feature type="compositionally biased region" description="Acidic residues" evidence="1">
    <location>
        <begin position="154"/>
        <end position="169"/>
    </location>
</feature>
<evidence type="ECO:0000313" key="3">
    <source>
        <dbReference type="EMBL" id="KAG2908215.1"/>
    </source>
</evidence>
<dbReference type="AlphaFoldDB" id="A0A329SA83"/>
<evidence type="ECO:0000313" key="6">
    <source>
        <dbReference type="EMBL" id="KAG3217067.1"/>
    </source>
</evidence>
<dbReference type="EMBL" id="RCMV01000446">
    <property type="protein sequence ID" value="KAG3217067.1"/>
    <property type="molecule type" value="Genomic_DNA"/>
</dbReference>
<evidence type="ECO:0000313" key="2">
    <source>
        <dbReference type="EMBL" id="KAG2858283.1"/>
    </source>
</evidence>
<keyword evidence="9" id="KW-1185">Reference proteome</keyword>
<dbReference type="EMBL" id="RCMG01000258">
    <property type="protein sequence ID" value="KAG2858283.1"/>
    <property type="molecule type" value="Genomic_DNA"/>
</dbReference>
<dbReference type="Proteomes" id="UP000697107">
    <property type="component" value="Unassembled WGS sequence"/>
</dbReference>
<dbReference type="VEuPathDB" id="FungiDB:PC110_g10103"/>
<gene>
    <name evidence="7" type="ORF">JG687_00009097</name>
    <name evidence="8" type="ORF">PC110_g10103</name>
    <name evidence="2" type="ORF">PC113_g9950</name>
    <name evidence="3" type="ORF">PC115_g13648</name>
    <name evidence="4" type="ORF">PC117_g5080</name>
    <name evidence="5" type="ORF">PC118_g14408</name>
    <name evidence="6" type="ORF">PC129_g12095</name>
</gene>
<dbReference type="Proteomes" id="UP000251314">
    <property type="component" value="Unassembled WGS sequence"/>
</dbReference>
<dbReference type="Proteomes" id="UP000735874">
    <property type="component" value="Unassembled WGS sequence"/>
</dbReference>
<dbReference type="EMBL" id="RCMI01000492">
    <property type="protein sequence ID" value="KAG2908215.1"/>
    <property type="molecule type" value="Genomic_DNA"/>
</dbReference>
<dbReference type="EMBL" id="MJFZ01000233">
    <property type="protein sequence ID" value="RAW33560.1"/>
    <property type="molecule type" value="Genomic_DNA"/>
</dbReference>
<dbReference type="OrthoDB" id="168391at2759"/>
<dbReference type="Proteomes" id="UP000774804">
    <property type="component" value="Unassembled WGS sequence"/>
</dbReference>